<dbReference type="InterPro" id="IPR010656">
    <property type="entry name" value="DctM"/>
</dbReference>
<evidence type="ECO:0000256" key="3">
    <source>
        <dbReference type="ARBA" id="ARBA00022519"/>
    </source>
</evidence>
<dbReference type="EMBL" id="UINC01036639">
    <property type="protein sequence ID" value="SVB30920.1"/>
    <property type="molecule type" value="Genomic_DNA"/>
</dbReference>
<protein>
    <recommendedName>
        <fullName evidence="8">TRAP C4-dicarboxylate transport system permease DctM subunit domain-containing protein</fullName>
    </recommendedName>
</protein>
<evidence type="ECO:0000256" key="5">
    <source>
        <dbReference type="ARBA" id="ARBA00022989"/>
    </source>
</evidence>
<evidence type="ECO:0000313" key="9">
    <source>
        <dbReference type="EMBL" id="SVB30920.1"/>
    </source>
</evidence>
<dbReference type="PANTHER" id="PTHR33362">
    <property type="entry name" value="SIALIC ACID TRAP TRANSPORTER PERMEASE PROTEIN SIAT-RELATED"/>
    <property type="match status" value="1"/>
</dbReference>
<name>A0A382CXM1_9ZZZZ</name>
<dbReference type="PIRSF" id="PIRSF006066">
    <property type="entry name" value="HI0050"/>
    <property type="match status" value="1"/>
</dbReference>
<feature type="transmembrane region" description="Helical" evidence="7">
    <location>
        <begin position="54"/>
        <end position="74"/>
    </location>
</feature>
<feature type="transmembrane region" description="Helical" evidence="7">
    <location>
        <begin position="334"/>
        <end position="353"/>
    </location>
</feature>
<sequence length="432" mass="46568">MPALIVIGLLVLVLSAVPVAAVLGILSFILDEITMDGRLTAGLAEIYWDKSKEFILVAVPMFILLGEIMLRAGIARRMYGAVIQWLSWLPGGLMHANIGSCTIFAASSGSSVATAATVGTVAYPEIKTRKYNERLFLGSLAAGGTLGILVPPSINLILYGLLTDTSVPELYLAGIIPGLILSGLFMATIIGACLYRRSWGGTRIRTSWGQRIRPLPPLLPPLILFAAVVGSIYGGVATPTEAASIGVVMALIIAACFRTLSFRMLREAFEGTMRTTAMIMLIVFAAIFLNFVLGFMGITQAMLNFIAALGLTPIQTIYLIVLFYLILGMFMETLSMMLTTIPIVFPIVMRLGVPEFSDVWFGILITLLMEAALITPPIGVNLYVVHGIRTRGGKFNDVAIGAIPFVFAMLAMIVLLISAPYLATWLPTLVYH</sequence>
<feature type="transmembrane region" description="Helical" evidence="7">
    <location>
        <begin position="398"/>
        <end position="423"/>
    </location>
</feature>
<feature type="domain" description="TRAP C4-dicarboxylate transport system permease DctM subunit" evidence="8">
    <location>
        <begin position="7"/>
        <end position="421"/>
    </location>
</feature>
<dbReference type="Pfam" id="PF06808">
    <property type="entry name" value="DctM"/>
    <property type="match status" value="1"/>
</dbReference>
<feature type="transmembrane region" description="Helical" evidence="7">
    <location>
        <begin position="135"/>
        <end position="158"/>
    </location>
</feature>
<organism evidence="9">
    <name type="scientific">marine metagenome</name>
    <dbReference type="NCBI Taxonomy" id="408172"/>
    <lineage>
        <taxon>unclassified sequences</taxon>
        <taxon>metagenomes</taxon>
        <taxon>ecological metagenomes</taxon>
    </lineage>
</organism>
<feature type="transmembrane region" description="Helical" evidence="7">
    <location>
        <begin position="170"/>
        <end position="195"/>
    </location>
</feature>
<dbReference type="NCBIfam" id="TIGR00786">
    <property type="entry name" value="dctM"/>
    <property type="match status" value="1"/>
</dbReference>
<feature type="transmembrane region" description="Helical" evidence="7">
    <location>
        <begin position="305"/>
        <end position="327"/>
    </location>
</feature>
<dbReference type="InterPro" id="IPR004681">
    <property type="entry name" value="TRAP_DctM"/>
</dbReference>
<dbReference type="GO" id="GO:0022857">
    <property type="term" value="F:transmembrane transporter activity"/>
    <property type="evidence" value="ECO:0007669"/>
    <property type="project" value="TreeGrafter"/>
</dbReference>
<dbReference type="GO" id="GO:0005886">
    <property type="term" value="C:plasma membrane"/>
    <property type="evidence" value="ECO:0007669"/>
    <property type="project" value="UniProtKB-SubCell"/>
</dbReference>
<proteinExistence type="predicted"/>
<keyword evidence="5 7" id="KW-1133">Transmembrane helix</keyword>
<evidence type="ECO:0000256" key="7">
    <source>
        <dbReference type="SAM" id="Phobius"/>
    </source>
</evidence>
<keyword evidence="6 7" id="KW-0472">Membrane</keyword>
<feature type="transmembrane region" description="Helical" evidence="7">
    <location>
        <begin position="359"/>
        <end position="386"/>
    </location>
</feature>
<dbReference type="AlphaFoldDB" id="A0A382CXM1"/>
<keyword evidence="3" id="KW-0997">Cell inner membrane</keyword>
<dbReference type="PANTHER" id="PTHR33362:SF5">
    <property type="entry name" value="C4-DICARBOXYLATE TRAP TRANSPORTER LARGE PERMEASE PROTEIN DCTM"/>
    <property type="match status" value="1"/>
</dbReference>
<evidence type="ECO:0000256" key="6">
    <source>
        <dbReference type="ARBA" id="ARBA00023136"/>
    </source>
</evidence>
<gene>
    <name evidence="9" type="ORF">METZ01_LOCUS183774</name>
</gene>
<comment type="subcellular location">
    <subcellularLocation>
        <location evidence="1">Cell inner membrane</location>
        <topology evidence="1">Multi-pass membrane protein</topology>
    </subcellularLocation>
</comment>
<reference evidence="9" key="1">
    <citation type="submission" date="2018-05" db="EMBL/GenBank/DDBJ databases">
        <authorList>
            <person name="Lanie J.A."/>
            <person name="Ng W.-L."/>
            <person name="Kazmierczak K.M."/>
            <person name="Andrzejewski T.M."/>
            <person name="Davidsen T.M."/>
            <person name="Wayne K.J."/>
            <person name="Tettelin H."/>
            <person name="Glass J.I."/>
            <person name="Rusch D."/>
            <person name="Podicherti R."/>
            <person name="Tsui H.-C.T."/>
            <person name="Winkler M.E."/>
        </authorList>
    </citation>
    <scope>NUCLEOTIDE SEQUENCE</scope>
</reference>
<feature type="transmembrane region" description="Helical" evidence="7">
    <location>
        <begin position="277"/>
        <end position="299"/>
    </location>
</feature>
<keyword evidence="4 7" id="KW-0812">Transmembrane</keyword>
<evidence type="ECO:0000256" key="1">
    <source>
        <dbReference type="ARBA" id="ARBA00004429"/>
    </source>
</evidence>
<feature type="transmembrane region" description="Helical" evidence="7">
    <location>
        <begin position="242"/>
        <end position="265"/>
    </location>
</feature>
<keyword evidence="2" id="KW-1003">Cell membrane</keyword>
<evidence type="ECO:0000256" key="2">
    <source>
        <dbReference type="ARBA" id="ARBA00022475"/>
    </source>
</evidence>
<evidence type="ECO:0000256" key="4">
    <source>
        <dbReference type="ARBA" id="ARBA00022692"/>
    </source>
</evidence>
<feature type="transmembrane region" description="Helical" evidence="7">
    <location>
        <begin position="215"/>
        <end position="236"/>
    </location>
</feature>
<evidence type="ECO:0000259" key="8">
    <source>
        <dbReference type="Pfam" id="PF06808"/>
    </source>
</evidence>
<accession>A0A382CXM1</accession>